<evidence type="ECO:0000313" key="2">
    <source>
        <dbReference type="EMBL" id="KAK9278251.1"/>
    </source>
</evidence>
<evidence type="ECO:0000256" key="1">
    <source>
        <dbReference type="SAM" id="Phobius"/>
    </source>
</evidence>
<keyword evidence="3" id="KW-1185">Reference proteome</keyword>
<dbReference type="EMBL" id="JBBPBK010000009">
    <property type="protein sequence ID" value="KAK9278251.1"/>
    <property type="molecule type" value="Genomic_DNA"/>
</dbReference>
<reference evidence="2 3" key="1">
    <citation type="journal article" date="2024" name="Plant J.">
        <title>Genome sequences and population genomics reveal climatic adaptation and genomic divergence between two closely related sweetgum species.</title>
        <authorList>
            <person name="Xu W.Q."/>
            <person name="Ren C.Q."/>
            <person name="Zhang X.Y."/>
            <person name="Comes H.P."/>
            <person name="Liu X.H."/>
            <person name="Li Y.G."/>
            <person name="Kettle C.J."/>
            <person name="Jalonen R."/>
            <person name="Gaisberger H."/>
            <person name="Ma Y.Z."/>
            <person name="Qiu Y.X."/>
        </authorList>
    </citation>
    <scope>NUCLEOTIDE SEQUENCE [LARGE SCALE GENOMIC DNA]</scope>
    <source>
        <strain evidence="2">Hangzhou</strain>
    </source>
</reference>
<accession>A0AAP0RLJ9</accession>
<proteinExistence type="predicted"/>
<dbReference type="Proteomes" id="UP001415857">
    <property type="component" value="Unassembled WGS sequence"/>
</dbReference>
<protein>
    <submittedName>
        <fullName evidence="2">Uncharacterized protein</fullName>
    </submittedName>
</protein>
<evidence type="ECO:0000313" key="3">
    <source>
        <dbReference type="Proteomes" id="UP001415857"/>
    </source>
</evidence>
<name>A0AAP0RLJ9_LIQFO</name>
<keyword evidence="1" id="KW-0472">Membrane</keyword>
<gene>
    <name evidence="2" type="ORF">L1049_027814</name>
</gene>
<comment type="caution">
    <text evidence="2">The sequence shown here is derived from an EMBL/GenBank/DDBJ whole genome shotgun (WGS) entry which is preliminary data.</text>
</comment>
<organism evidence="2 3">
    <name type="scientific">Liquidambar formosana</name>
    <name type="common">Formosan gum</name>
    <dbReference type="NCBI Taxonomy" id="63359"/>
    <lineage>
        <taxon>Eukaryota</taxon>
        <taxon>Viridiplantae</taxon>
        <taxon>Streptophyta</taxon>
        <taxon>Embryophyta</taxon>
        <taxon>Tracheophyta</taxon>
        <taxon>Spermatophyta</taxon>
        <taxon>Magnoliopsida</taxon>
        <taxon>eudicotyledons</taxon>
        <taxon>Gunneridae</taxon>
        <taxon>Pentapetalae</taxon>
        <taxon>Saxifragales</taxon>
        <taxon>Altingiaceae</taxon>
        <taxon>Liquidambar</taxon>
    </lineage>
</organism>
<dbReference type="AlphaFoldDB" id="A0AAP0RLJ9"/>
<feature type="transmembrane region" description="Helical" evidence="1">
    <location>
        <begin position="21"/>
        <end position="41"/>
    </location>
</feature>
<keyword evidence="1" id="KW-1133">Transmembrane helix</keyword>
<keyword evidence="1" id="KW-0812">Transmembrane</keyword>
<sequence>MQKCISGKKNESIVICKEMKILGFAVVLYPFFEVIESNSLITSHSPYKRRRLNEEHRAAQEHLAGKGLDGLIVDESVVACTLGSFGGTPFRHVYKDRVTNETVVQNNELSQPHPSGEQKSTSTMALKGAVTACIGRQRNPSLIAIPGYLRTRFHGSPSDPLHRVISYPHTQTVFLIFLSNQTEG</sequence>